<organism evidence="2 3">
    <name type="scientific">Streblomastix strix</name>
    <dbReference type="NCBI Taxonomy" id="222440"/>
    <lineage>
        <taxon>Eukaryota</taxon>
        <taxon>Metamonada</taxon>
        <taxon>Preaxostyla</taxon>
        <taxon>Oxymonadida</taxon>
        <taxon>Streblomastigidae</taxon>
        <taxon>Streblomastix</taxon>
    </lineage>
</organism>
<dbReference type="Proteomes" id="UP000324800">
    <property type="component" value="Unassembled WGS sequence"/>
</dbReference>
<name>A0A5J4W9Q4_9EUKA</name>
<comment type="caution">
    <text evidence="2">The sequence shown here is derived from an EMBL/GenBank/DDBJ whole genome shotgun (WGS) entry which is preliminary data.</text>
</comment>
<accession>A0A5J4W9Q4</accession>
<proteinExistence type="predicted"/>
<dbReference type="EMBL" id="SNRW01002808">
    <property type="protein sequence ID" value="KAA6391658.1"/>
    <property type="molecule type" value="Genomic_DNA"/>
</dbReference>
<feature type="compositionally biased region" description="Polar residues" evidence="1">
    <location>
        <begin position="81"/>
        <end position="102"/>
    </location>
</feature>
<evidence type="ECO:0000313" key="3">
    <source>
        <dbReference type="Proteomes" id="UP000324800"/>
    </source>
</evidence>
<evidence type="ECO:0000313" key="2">
    <source>
        <dbReference type="EMBL" id="KAA6391658.1"/>
    </source>
</evidence>
<sequence>MQQQINGYSQDIGQLQADVSVINTELARQTHFRGYFATNDEILALTDVSRGDYAYCAEDLLVWIYDTSWYETDQIVPDQMTPASDANPQADGTVTAGTSTEYSRGDHQLPLNISTTVPISDTASGSVGTSVNYARNDHSHPLNIITTLPLQDSTGSVGTANYYARSYHQHLINVETNATNIPIVDGVLANGSSAYYARQDHVHLQQLTYDGNVTATKSIKAEGTSNDILLADGTTEKSINPTLGQGYDEGLRIERTVESTGGSSIFIGCSRSSIIGDIAGFEITQANDSGDTTRGLQISANGNSLNFNGNQFVDLPTDQTITAAHLMEELDQVDILPINGVIYNLDVILIQIADTLIMMKQL</sequence>
<dbReference type="AlphaFoldDB" id="A0A5J4W9Q4"/>
<reference evidence="2 3" key="1">
    <citation type="submission" date="2019-03" db="EMBL/GenBank/DDBJ databases">
        <title>Single cell metagenomics reveals metabolic interactions within the superorganism composed of flagellate Streblomastix strix and complex community of Bacteroidetes bacteria on its surface.</title>
        <authorList>
            <person name="Treitli S.C."/>
            <person name="Kolisko M."/>
            <person name="Husnik F."/>
            <person name="Keeling P."/>
            <person name="Hampl V."/>
        </authorList>
    </citation>
    <scope>NUCLEOTIDE SEQUENCE [LARGE SCALE GENOMIC DNA]</scope>
    <source>
        <strain evidence="2">ST1C</strain>
    </source>
</reference>
<gene>
    <name evidence="2" type="ORF">EZS28_012816</name>
</gene>
<feature type="region of interest" description="Disordered" evidence="1">
    <location>
        <begin position="79"/>
        <end position="106"/>
    </location>
</feature>
<protein>
    <submittedName>
        <fullName evidence="2">Uncharacterized protein</fullName>
    </submittedName>
</protein>
<evidence type="ECO:0000256" key="1">
    <source>
        <dbReference type="SAM" id="MobiDB-lite"/>
    </source>
</evidence>